<evidence type="ECO:0000313" key="1">
    <source>
        <dbReference type="EMBL" id="TFY52856.1"/>
    </source>
</evidence>
<dbReference type="Proteomes" id="UP000298327">
    <property type="component" value="Unassembled WGS sequence"/>
</dbReference>
<accession>A0A4Y9XRY7</accession>
<evidence type="ECO:0000313" key="2">
    <source>
        <dbReference type="Proteomes" id="UP000298327"/>
    </source>
</evidence>
<name>A0A4Y9XRY7_9AGAM</name>
<reference evidence="1 2" key="1">
    <citation type="submission" date="2019-02" db="EMBL/GenBank/DDBJ databases">
        <title>Genome sequencing of the rare red list fungi Dentipellis fragilis.</title>
        <authorList>
            <person name="Buettner E."/>
            <person name="Kellner H."/>
        </authorList>
    </citation>
    <scope>NUCLEOTIDE SEQUENCE [LARGE SCALE GENOMIC DNA]</scope>
    <source>
        <strain evidence="1 2">DSM 105465</strain>
    </source>
</reference>
<protein>
    <submittedName>
        <fullName evidence="1">Uncharacterized protein</fullName>
    </submittedName>
</protein>
<comment type="caution">
    <text evidence="1">The sequence shown here is derived from an EMBL/GenBank/DDBJ whole genome shotgun (WGS) entry which is preliminary data.</text>
</comment>
<dbReference type="EMBL" id="SEOQ01001240">
    <property type="protein sequence ID" value="TFY52856.1"/>
    <property type="molecule type" value="Genomic_DNA"/>
</dbReference>
<sequence>MTRADAILARDQSSLWAFYTVDSAGLTFRLISAYPPALGGPSSSTLVLPRIPRREPIRIDKLIVSIFLDKISRVGRGASAFSRYSGLFLASVGMIIHIRSYALPCIHQPGCHLQLPKTYYAACNLPPPPDHLNLVL</sequence>
<keyword evidence="2" id="KW-1185">Reference proteome</keyword>
<gene>
    <name evidence="1" type="ORF">EVG20_g10374</name>
</gene>
<dbReference type="AlphaFoldDB" id="A0A4Y9XRY7"/>
<proteinExistence type="predicted"/>
<organism evidence="1 2">
    <name type="scientific">Dentipellis fragilis</name>
    <dbReference type="NCBI Taxonomy" id="205917"/>
    <lineage>
        <taxon>Eukaryota</taxon>
        <taxon>Fungi</taxon>
        <taxon>Dikarya</taxon>
        <taxon>Basidiomycota</taxon>
        <taxon>Agaricomycotina</taxon>
        <taxon>Agaricomycetes</taxon>
        <taxon>Russulales</taxon>
        <taxon>Hericiaceae</taxon>
        <taxon>Dentipellis</taxon>
    </lineage>
</organism>